<keyword evidence="1" id="KW-0472">Membrane</keyword>
<reference evidence="2 3" key="1">
    <citation type="submission" date="2018-03" db="EMBL/GenBank/DDBJ databases">
        <authorList>
            <person name="Keele B.F."/>
        </authorList>
    </citation>
    <scope>NUCLEOTIDE SEQUENCE [LARGE SCALE GENOMIC DNA]</scope>
    <source>
        <strain evidence="2 3">CeCT 8812</strain>
    </source>
</reference>
<proteinExistence type="predicted"/>
<organism evidence="2 3">
    <name type="scientific">Pontivivens insulae</name>
    <dbReference type="NCBI Taxonomy" id="1639689"/>
    <lineage>
        <taxon>Bacteria</taxon>
        <taxon>Pseudomonadati</taxon>
        <taxon>Pseudomonadota</taxon>
        <taxon>Alphaproteobacteria</taxon>
        <taxon>Rhodobacterales</taxon>
        <taxon>Paracoccaceae</taxon>
        <taxon>Pontivivens</taxon>
    </lineage>
</organism>
<dbReference type="InterPro" id="IPR020308">
    <property type="entry name" value="Uncharacterised_Ynq1"/>
</dbReference>
<keyword evidence="1" id="KW-1133">Transmembrane helix</keyword>
<protein>
    <recommendedName>
        <fullName evidence="4">DUF5337 domain-containing protein</fullName>
    </recommendedName>
</protein>
<keyword evidence="1" id="KW-0812">Transmembrane</keyword>
<dbReference type="RefSeq" id="WP_108782606.1">
    <property type="nucleotide sequence ID" value="NZ_OMKW01000003.1"/>
</dbReference>
<name>A0A2R8ACC0_9RHOB</name>
<accession>A0A2R8ACC0</accession>
<gene>
    <name evidence="2" type="ORF">POI8812_02188</name>
</gene>
<dbReference type="Proteomes" id="UP000244932">
    <property type="component" value="Unassembled WGS sequence"/>
</dbReference>
<dbReference type="Pfam" id="PF17272">
    <property type="entry name" value="DUF5337"/>
    <property type="match status" value="1"/>
</dbReference>
<sequence length="78" mass="8538">MTQGSQDRAASLRRQTRQATIAIVAGFITWMGLAAAGGYFGWPTRFAILIDLAALACLGWALFVLINIRRARRRGEGD</sequence>
<evidence type="ECO:0000313" key="2">
    <source>
        <dbReference type="EMBL" id="SPF29867.1"/>
    </source>
</evidence>
<evidence type="ECO:0000313" key="3">
    <source>
        <dbReference type="Proteomes" id="UP000244932"/>
    </source>
</evidence>
<dbReference type="EMBL" id="OMKW01000003">
    <property type="protein sequence ID" value="SPF29867.1"/>
    <property type="molecule type" value="Genomic_DNA"/>
</dbReference>
<feature type="transmembrane region" description="Helical" evidence="1">
    <location>
        <begin position="21"/>
        <end position="40"/>
    </location>
</feature>
<keyword evidence="3" id="KW-1185">Reference proteome</keyword>
<evidence type="ECO:0008006" key="4">
    <source>
        <dbReference type="Google" id="ProtNLM"/>
    </source>
</evidence>
<feature type="transmembrane region" description="Helical" evidence="1">
    <location>
        <begin position="46"/>
        <end position="66"/>
    </location>
</feature>
<dbReference type="AlphaFoldDB" id="A0A2R8ACC0"/>
<evidence type="ECO:0000256" key="1">
    <source>
        <dbReference type="SAM" id="Phobius"/>
    </source>
</evidence>